<protein>
    <submittedName>
        <fullName evidence="1">Uncharacterized protein</fullName>
    </submittedName>
</protein>
<keyword evidence="2" id="KW-1185">Reference proteome</keyword>
<comment type="caution">
    <text evidence="1">The sequence shown here is derived from an EMBL/GenBank/DDBJ whole genome shotgun (WGS) entry which is preliminary data.</text>
</comment>
<evidence type="ECO:0000313" key="2">
    <source>
        <dbReference type="Proteomes" id="UP000813018"/>
    </source>
</evidence>
<organism evidence="1 2">
    <name type="scientific">Pontibacter aydingkolensis</name>
    <dbReference type="NCBI Taxonomy" id="1911536"/>
    <lineage>
        <taxon>Bacteria</taxon>
        <taxon>Pseudomonadati</taxon>
        <taxon>Bacteroidota</taxon>
        <taxon>Cytophagia</taxon>
        <taxon>Cytophagales</taxon>
        <taxon>Hymenobacteraceae</taxon>
        <taxon>Pontibacter</taxon>
    </lineage>
</organism>
<sequence>MANTITTIGRQAIIAPIAYDAEGPIPLFSLTSVPGEGKLYIGSSGGSALAAGGTLTADEASNLYYEPPTSIDLLLLRVLKSGIYTFTFRATDSDGAVSNPSTYSIPVGSLYAPSTPTPATVMSQWMLNSGGEVQINSLKATGTAIGSYRLTSIPPSAEGVLYTISSATGLQTAITELPGGYQELTVAEAENLWFAPVTEFKGTSTFTYTARSTTSSTNSENASYYVPVVSESDVEPLPVELLRFSANSLNNGNVLLTWETASEVNNAYFIIERSTDGQSYAAIGKVDGKGNSNNLQKYMHKDVILSSGIYYYRLKQVDLDGSFIYSKIVAANGVVNPTDKVVIYLNSSRGNLTVKVNTMAWGTISVQVLDVQGQENLRRKRG</sequence>
<dbReference type="EMBL" id="JAHYXK010000003">
    <property type="protein sequence ID" value="MBW7466343.1"/>
    <property type="molecule type" value="Genomic_DNA"/>
</dbReference>
<accession>A0ABS7CRC6</accession>
<dbReference type="RefSeq" id="WP_219876232.1">
    <property type="nucleotide sequence ID" value="NZ_JAHYXK010000003.1"/>
</dbReference>
<name>A0ABS7CRC6_9BACT</name>
<evidence type="ECO:0000313" key="1">
    <source>
        <dbReference type="EMBL" id="MBW7466343.1"/>
    </source>
</evidence>
<reference evidence="1 2" key="1">
    <citation type="journal article" date="2016" name="Int. J. Syst. Evol. Microbiol.">
        <title>Pontibacter aydingkolensis sp. nov., isolated from soil of a salt lake.</title>
        <authorList>
            <person name="Osman G."/>
            <person name="Zhang T."/>
            <person name="Lou K."/>
            <person name="Gao Y."/>
            <person name="Chang W."/>
            <person name="Lin Q."/>
            <person name="Yang H.M."/>
            <person name="Huo X.D."/>
            <person name="Wang N."/>
        </authorList>
    </citation>
    <scope>NUCLEOTIDE SEQUENCE [LARGE SCALE GENOMIC DNA]</scope>
    <source>
        <strain evidence="1 2">KACC 19255</strain>
    </source>
</reference>
<dbReference type="Gene3D" id="2.60.40.10">
    <property type="entry name" value="Immunoglobulins"/>
    <property type="match status" value="1"/>
</dbReference>
<dbReference type="InterPro" id="IPR013783">
    <property type="entry name" value="Ig-like_fold"/>
</dbReference>
<dbReference type="Proteomes" id="UP000813018">
    <property type="component" value="Unassembled WGS sequence"/>
</dbReference>
<proteinExistence type="predicted"/>
<gene>
    <name evidence="1" type="ORF">K0O23_04625</name>
</gene>